<feature type="transmembrane region" description="Helical" evidence="1">
    <location>
        <begin position="321"/>
        <end position="338"/>
    </location>
</feature>
<proteinExistence type="predicted"/>
<keyword evidence="1" id="KW-0812">Transmembrane</keyword>
<feature type="transmembrane region" description="Helical" evidence="1">
    <location>
        <begin position="96"/>
        <end position="116"/>
    </location>
</feature>
<feature type="transmembrane region" description="Helical" evidence="1">
    <location>
        <begin position="72"/>
        <end position="90"/>
    </location>
</feature>
<dbReference type="Pfam" id="PF03594">
    <property type="entry name" value="BenE"/>
    <property type="match status" value="1"/>
</dbReference>
<keyword evidence="1" id="KW-1133">Transmembrane helix</keyword>
<feature type="transmembrane region" description="Helical" evidence="1">
    <location>
        <begin position="248"/>
        <end position="278"/>
    </location>
</feature>
<evidence type="ECO:0000313" key="3">
    <source>
        <dbReference type="Proteomes" id="UP001501321"/>
    </source>
</evidence>
<keyword evidence="1" id="KW-0472">Membrane</keyword>
<feature type="transmembrane region" description="Helical" evidence="1">
    <location>
        <begin position="167"/>
        <end position="187"/>
    </location>
</feature>
<name>A0ABP8Q0C5_9GAMM</name>
<feature type="transmembrane region" description="Helical" evidence="1">
    <location>
        <begin position="128"/>
        <end position="147"/>
    </location>
</feature>
<dbReference type="NCBIfam" id="TIGR00843">
    <property type="entry name" value="benE"/>
    <property type="match status" value="1"/>
</dbReference>
<sequence>MFSLLRSLRLHHVSSGLVAVLVGYTSSAALIFQAAQQAGASPAQLGSWLGALGLGTGLTTLGLSLRYRTPILTAWSTPGAALLISSLAGLSLAEAVGAFIVSSALITLVGFSGLFARLMHRLPQSLAAAMLGGVLLGFCLELFRALPQAPWLVGSMLLGYWLLKPRLPRYAIGLVLLIGLAVALGQGDLAGAQLTLGGLHLEWVSPAFSWHACLGVALPLFLVTMSSQNLPGLATLHAHGYRPPVSPLIGWTGLAGLLLAPFGGFALNLAAITAALCMGKEADPEPHRRYLAACCAGVFYLLTALLGSTVASLFALLPRELIVAIAGLALLGTLGGSLKQALEVESEREAALITLLVTAAGVSFFGIGAPFWGLLAGVLTGLCARRGWLPWGRKALRMPVMPSAES</sequence>
<protein>
    <submittedName>
        <fullName evidence="2">Benzoate/H(+) symporter BenE family transporter</fullName>
    </submittedName>
</protein>
<dbReference type="PANTHER" id="PTHR30199">
    <property type="entry name" value="MFS FAMILY TRANSPORTER, PREDICTED SUBSTRATE BENZOATE"/>
    <property type="match status" value="1"/>
</dbReference>
<evidence type="ECO:0000313" key="2">
    <source>
        <dbReference type="EMBL" id="GAA4494317.1"/>
    </source>
</evidence>
<feature type="transmembrane region" description="Helical" evidence="1">
    <location>
        <begin position="350"/>
        <end position="372"/>
    </location>
</feature>
<dbReference type="RefSeq" id="WP_345009874.1">
    <property type="nucleotide sequence ID" value="NZ_BAABFC010000003.1"/>
</dbReference>
<gene>
    <name evidence="2" type="ORF">GCM10023095_05740</name>
</gene>
<dbReference type="Proteomes" id="UP001501321">
    <property type="component" value="Unassembled WGS sequence"/>
</dbReference>
<feature type="transmembrane region" description="Helical" evidence="1">
    <location>
        <begin position="12"/>
        <end position="33"/>
    </location>
</feature>
<dbReference type="EMBL" id="BAABFC010000003">
    <property type="protein sequence ID" value="GAA4494317.1"/>
    <property type="molecule type" value="Genomic_DNA"/>
</dbReference>
<comment type="caution">
    <text evidence="2">The sequence shown here is derived from an EMBL/GenBank/DDBJ whole genome shotgun (WGS) entry which is preliminary data.</text>
</comment>
<organism evidence="2 3">
    <name type="scientific">Pseudaeromonas paramecii</name>
    <dbReference type="NCBI Taxonomy" id="2138166"/>
    <lineage>
        <taxon>Bacteria</taxon>
        <taxon>Pseudomonadati</taxon>
        <taxon>Pseudomonadota</taxon>
        <taxon>Gammaproteobacteria</taxon>
        <taxon>Aeromonadales</taxon>
        <taxon>Aeromonadaceae</taxon>
        <taxon>Pseudaeromonas</taxon>
    </lineage>
</organism>
<reference evidence="3" key="1">
    <citation type="journal article" date="2019" name="Int. J. Syst. Evol. Microbiol.">
        <title>The Global Catalogue of Microorganisms (GCM) 10K type strain sequencing project: providing services to taxonomists for standard genome sequencing and annotation.</title>
        <authorList>
            <consortium name="The Broad Institute Genomics Platform"/>
            <consortium name="The Broad Institute Genome Sequencing Center for Infectious Disease"/>
            <person name="Wu L."/>
            <person name="Ma J."/>
        </authorList>
    </citation>
    <scope>NUCLEOTIDE SEQUENCE [LARGE SCALE GENOMIC DNA]</scope>
    <source>
        <strain evidence="3">JCM 32226</strain>
    </source>
</reference>
<dbReference type="InterPro" id="IPR004711">
    <property type="entry name" value="Benzoate_Transporter"/>
</dbReference>
<feature type="transmembrane region" description="Helical" evidence="1">
    <location>
        <begin position="290"/>
        <end position="315"/>
    </location>
</feature>
<accession>A0ABP8Q0C5</accession>
<feature type="transmembrane region" description="Helical" evidence="1">
    <location>
        <begin position="45"/>
        <end position="65"/>
    </location>
</feature>
<dbReference type="PANTHER" id="PTHR30199:SF0">
    <property type="entry name" value="INNER MEMBRANE PROTEIN YDCO"/>
    <property type="match status" value="1"/>
</dbReference>
<feature type="transmembrane region" description="Helical" evidence="1">
    <location>
        <begin position="208"/>
        <end position="228"/>
    </location>
</feature>
<keyword evidence="3" id="KW-1185">Reference proteome</keyword>
<evidence type="ECO:0000256" key="1">
    <source>
        <dbReference type="SAM" id="Phobius"/>
    </source>
</evidence>